<gene>
    <name evidence="2" type="ORF">UJA718_LOCUS50270</name>
    <name evidence="3" type="ORF">UJA718_LOCUS50312</name>
</gene>
<evidence type="ECO:0000313" key="4">
    <source>
        <dbReference type="Proteomes" id="UP000663873"/>
    </source>
</evidence>
<sequence>LPGRDGCNGSKGDAGRPGFNGQVK</sequence>
<feature type="region of interest" description="Disordered" evidence="1">
    <location>
        <begin position="1"/>
        <end position="24"/>
    </location>
</feature>
<feature type="non-terminal residue" evidence="3">
    <location>
        <position position="1"/>
    </location>
</feature>
<reference evidence="3" key="1">
    <citation type="submission" date="2021-02" db="EMBL/GenBank/DDBJ databases">
        <authorList>
            <person name="Nowell W R."/>
        </authorList>
    </citation>
    <scope>NUCLEOTIDE SEQUENCE</scope>
</reference>
<comment type="caution">
    <text evidence="3">The sequence shown here is derived from an EMBL/GenBank/DDBJ whole genome shotgun (WGS) entry which is preliminary data.</text>
</comment>
<evidence type="ECO:0000313" key="2">
    <source>
        <dbReference type="EMBL" id="CAF5002696.1"/>
    </source>
</evidence>
<dbReference type="Proteomes" id="UP000663873">
    <property type="component" value="Unassembled WGS sequence"/>
</dbReference>
<name>A0A822AF69_9BILA</name>
<dbReference type="EMBL" id="CAJOBP010111268">
    <property type="protein sequence ID" value="CAF5002696.1"/>
    <property type="molecule type" value="Genomic_DNA"/>
</dbReference>
<dbReference type="AlphaFoldDB" id="A0A822AF69"/>
<accession>A0A822AF69</accession>
<evidence type="ECO:0000256" key="1">
    <source>
        <dbReference type="SAM" id="MobiDB-lite"/>
    </source>
</evidence>
<evidence type="ECO:0000313" key="3">
    <source>
        <dbReference type="EMBL" id="CAF5004010.1"/>
    </source>
</evidence>
<protein>
    <submittedName>
        <fullName evidence="3">Uncharacterized protein</fullName>
    </submittedName>
</protein>
<organism evidence="3 4">
    <name type="scientific">Rotaria socialis</name>
    <dbReference type="NCBI Taxonomy" id="392032"/>
    <lineage>
        <taxon>Eukaryota</taxon>
        <taxon>Metazoa</taxon>
        <taxon>Spiralia</taxon>
        <taxon>Gnathifera</taxon>
        <taxon>Rotifera</taxon>
        <taxon>Eurotatoria</taxon>
        <taxon>Bdelloidea</taxon>
        <taxon>Philodinida</taxon>
        <taxon>Philodinidae</taxon>
        <taxon>Rotaria</taxon>
    </lineage>
</organism>
<keyword evidence="4" id="KW-1185">Reference proteome</keyword>
<dbReference type="EMBL" id="CAJOBP010111774">
    <property type="protein sequence ID" value="CAF5004010.1"/>
    <property type="molecule type" value="Genomic_DNA"/>
</dbReference>
<proteinExistence type="predicted"/>